<name>A0A3D9XPJ5_PARVE</name>
<dbReference type="RefSeq" id="WP_116220855.1">
    <property type="nucleotide sequence ID" value="NZ_CP038196.1"/>
</dbReference>
<dbReference type="Proteomes" id="UP000256941">
    <property type="component" value="Unassembled WGS sequence"/>
</dbReference>
<dbReference type="EMBL" id="QTUJ01000001">
    <property type="protein sequence ID" value="REF72367.1"/>
    <property type="molecule type" value="Genomic_DNA"/>
</dbReference>
<proteinExistence type="predicted"/>
<dbReference type="AlphaFoldDB" id="A0A3D9XPJ5"/>
<gene>
    <name evidence="1" type="ORF">BDD41_0837</name>
</gene>
<evidence type="ECO:0000313" key="1">
    <source>
        <dbReference type="EMBL" id="REF72367.1"/>
    </source>
</evidence>
<evidence type="ECO:0000313" key="2">
    <source>
        <dbReference type="Proteomes" id="UP000256941"/>
    </source>
</evidence>
<protein>
    <submittedName>
        <fullName evidence="1">Uncharacterized protein</fullName>
    </submittedName>
</protein>
<comment type="caution">
    <text evidence="1">The sequence shown here is derived from an EMBL/GenBank/DDBJ whole genome shotgun (WGS) entry which is preliminary data.</text>
</comment>
<accession>A0A3D9XPJ5</accession>
<sequence>MKASARQSDERLLTILDRAYRGETLSRIADDMGLAKESVRTQTRRVLRADLAESGEPSGVVRLAYPWARV</sequence>
<reference evidence="1 2" key="1">
    <citation type="submission" date="2018-08" db="EMBL/GenBank/DDBJ databases">
        <title>Genomic Encyclopedia of Archaeal and Bacterial Type Strains, Phase II (KMG-II): from individual species to whole genera.</title>
        <authorList>
            <person name="Goeker M."/>
        </authorList>
    </citation>
    <scope>NUCLEOTIDE SEQUENCE [LARGE SCALE GENOMIC DNA]</scope>
    <source>
        <strain evidence="1 2">DSM 17099</strain>
    </source>
</reference>
<organism evidence="1 2">
    <name type="scientific">Paracoccus versutus</name>
    <name type="common">Thiobacillus versutus</name>
    <dbReference type="NCBI Taxonomy" id="34007"/>
    <lineage>
        <taxon>Bacteria</taxon>
        <taxon>Pseudomonadati</taxon>
        <taxon>Pseudomonadota</taxon>
        <taxon>Alphaproteobacteria</taxon>
        <taxon>Rhodobacterales</taxon>
        <taxon>Paracoccaceae</taxon>
        <taxon>Paracoccus</taxon>
    </lineage>
</organism>